<organism evidence="4">
    <name type="scientific">Solanum lycopersicum</name>
    <name type="common">Tomato</name>
    <name type="synonym">Lycopersicon esculentum</name>
    <dbReference type="NCBI Taxonomy" id="4081"/>
    <lineage>
        <taxon>Eukaryota</taxon>
        <taxon>Viridiplantae</taxon>
        <taxon>Streptophyta</taxon>
        <taxon>Embryophyta</taxon>
        <taxon>Tracheophyta</taxon>
        <taxon>Spermatophyta</taxon>
        <taxon>Magnoliopsida</taxon>
        <taxon>eudicotyledons</taxon>
        <taxon>Gunneridae</taxon>
        <taxon>Pentapetalae</taxon>
        <taxon>asterids</taxon>
        <taxon>lamiids</taxon>
        <taxon>Solanales</taxon>
        <taxon>Solanaceae</taxon>
        <taxon>Solanoideae</taxon>
        <taxon>Solaneae</taxon>
        <taxon>Solanum</taxon>
        <taxon>Solanum subgen. Lycopersicon</taxon>
    </lineage>
</organism>
<dbReference type="Pfam" id="PF22936">
    <property type="entry name" value="Pol_BBD"/>
    <property type="match status" value="1"/>
</dbReference>
<protein>
    <recommendedName>
        <fullName evidence="6">Reverse transcriptase Ty1/copia-type domain-containing protein</fullName>
    </recommendedName>
</protein>
<keyword evidence="5" id="KW-1185">Reference proteome</keyword>
<sequence>MWQGEVLDVLFQQGLDSGIEEKKPDGVGEEYWKIINCVACGTIRSYLAREQKYPHTKETSANKLWNSLEERFLKKNSQNKLYMKRRLLRFTYVPGSTMNDHITNFNKLAKDLRNMDVTFTDRDMALMLLSSLPDEFEHLETTLLHGNDGVSLKEVCSALYSYEQRKREKQKGGEAEALVARGHWKKECPKLNSKVKPNNGKALMDSNVADCDDSDYSLVTIDPSKSSDVWLMDSACSYHMCPNREWFIDLQEGECGFIHTANNIPLTAYGVGSIQLRNHDGLSRTLTDVRYVPDLKKNLIFVGALKSNGFKVIANNGVIRICSGVLVVMKAIRRNNNMYHSQGSTVIGTAATTSNDEKGTEMTKLWCMRLGHAGGKSLKTLSDQGLLKGVTVEEVKQIDGASKQVECEGKIIFPTQGSNEETTEDFPLEGEPVEEEVPYQEPQPQLESIATSKPKRTIRKPARFIDMVACADSIVVDDISATYKDAVQSSKEDKYIRSKYDHCVYLRKLEDNSFIYLLLYVDDMLISSKSQEEIGKLTIQLRKEFEMKDLGEAKKFLTWR</sequence>
<dbReference type="AlphaFoldDB" id="A0A3Q7GJ81"/>
<dbReference type="EnsemblPlants" id="Solyc05g016615.1.1">
    <property type="protein sequence ID" value="Solyc05g016615.1.1"/>
    <property type="gene ID" value="Solyc05g016615.1"/>
</dbReference>
<evidence type="ECO:0000259" key="2">
    <source>
        <dbReference type="Pfam" id="PF13976"/>
    </source>
</evidence>
<dbReference type="PANTHER" id="PTHR47592">
    <property type="entry name" value="PBF68 PROTEIN"/>
    <property type="match status" value="1"/>
</dbReference>
<dbReference type="Gramene" id="Solyc05g016615.1.1">
    <property type="protein sequence ID" value="Solyc05g016615.1.1"/>
    <property type="gene ID" value="Solyc05g016615.1"/>
</dbReference>
<dbReference type="Proteomes" id="UP000004994">
    <property type="component" value="Chromosome 5"/>
</dbReference>
<dbReference type="Pfam" id="PF14223">
    <property type="entry name" value="Retrotran_gag_2"/>
    <property type="match status" value="1"/>
</dbReference>
<feature type="domain" description="GAG-pre-integrase" evidence="2">
    <location>
        <begin position="337"/>
        <end position="394"/>
    </location>
</feature>
<dbReference type="Pfam" id="PF07727">
    <property type="entry name" value="RVT_2"/>
    <property type="match status" value="1"/>
</dbReference>
<proteinExistence type="predicted"/>
<dbReference type="InterPro" id="IPR054722">
    <property type="entry name" value="PolX-like_BBD"/>
</dbReference>
<evidence type="ECO:0008006" key="6">
    <source>
        <dbReference type="Google" id="ProtNLM"/>
    </source>
</evidence>
<dbReference type="InterPro" id="IPR025724">
    <property type="entry name" value="GAG-pre-integrase_dom"/>
</dbReference>
<evidence type="ECO:0000259" key="1">
    <source>
        <dbReference type="Pfam" id="PF07727"/>
    </source>
</evidence>
<reference evidence="4" key="2">
    <citation type="submission" date="2019-01" db="UniProtKB">
        <authorList>
            <consortium name="EnsemblPlants"/>
        </authorList>
    </citation>
    <scope>IDENTIFICATION</scope>
    <source>
        <strain evidence="4">cv. Heinz 1706</strain>
    </source>
</reference>
<dbReference type="InterPro" id="IPR013103">
    <property type="entry name" value="RVT_2"/>
</dbReference>
<feature type="domain" description="Retrovirus-related Pol polyprotein from transposon TNT 1-94-like beta-barrel" evidence="3">
    <location>
        <begin position="230"/>
        <end position="310"/>
    </location>
</feature>
<dbReference type="InParanoid" id="A0A3Q7GJ81"/>
<dbReference type="Pfam" id="PF13976">
    <property type="entry name" value="gag_pre-integrs"/>
    <property type="match status" value="1"/>
</dbReference>
<accession>A0A3Q7GJ81</accession>
<dbReference type="OMA" id="KQVECEG"/>
<evidence type="ECO:0000313" key="5">
    <source>
        <dbReference type="Proteomes" id="UP000004994"/>
    </source>
</evidence>
<evidence type="ECO:0000259" key="3">
    <source>
        <dbReference type="Pfam" id="PF22936"/>
    </source>
</evidence>
<feature type="domain" description="Reverse transcriptase Ty1/copia-type" evidence="1">
    <location>
        <begin position="491"/>
        <end position="557"/>
    </location>
</feature>
<name>A0A3Q7GJ81_SOLLC</name>
<reference evidence="4" key="1">
    <citation type="journal article" date="2012" name="Nature">
        <title>The tomato genome sequence provides insights into fleshy fruit evolution.</title>
        <authorList>
            <consortium name="Tomato Genome Consortium"/>
        </authorList>
    </citation>
    <scope>NUCLEOTIDE SEQUENCE [LARGE SCALE GENOMIC DNA]</scope>
    <source>
        <strain evidence="4">cv. Heinz 1706</strain>
    </source>
</reference>
<evidence type="ECO:0000313" key="4">
    <source>
        <dbReference type="EnsemblPlants" id="Solyc05g016615.1.1"/>
    </source>
</evidence>